<comment type="similarity">
    <text evidence="2">Belongs to the UPF0324 family.</text>
</comment>
<evidence type="ECO:0000256" key="3">
    <source>
        <dbReference type="ARBA" id="ARBA00022475"/>
    </source>
</evidence>
<feature type="transmembrane region" description="Helical" evidence="7">
    <location>
        <begin position="95"/>
        <end position="115"/>
    </location>
</feature>
<keyword evidence="9" id="KW-1185">Reference proteome</keyword>
<evidence type="ECO:0000256" key="5">
    <source>
        <dbReference type="ARBA" id="ARBA00022989"/>
    </source>
</evidence>
<evidence type="ECO:0000256" key="4">
    <source>
        <dbReference type="ARBA" id="ARBA00022692"/>
    </source>
</evidence>
<proteinExistence type="inferred from homology"/>
<dbReference type="Proteomes" id="UP001336835">
    <property type="component" value="Unassembled WGS sequence"/>
</dbReference>
<comment type="caution">
    <text evidence="8">The sequence shown here is derived from an EMBL/GenBank/DDBJ whole genome shotgun (WGS) entry which is preliminary data.</text>
</comment>
<keyword evidence="3" id="KW-1003">Cell membrane</keyword>
<evidence type="ECO:0000256" key="6">
    <source>
        <dbReference type="ARBA" id="ARBA00023136"/>
    </source>
</evidence>
<feature type="transmembrane region" description="Helical" evidence="7">
    <location>
        <begin position="217"/>
        <end position="234"/>
    </location>
</feature>
<dbReference type="RefSeq" id="WP_330108944.1">
    <property type="nucleotide sequence ID" value="NZ_JAZDQT010000003.1"/>
</dbReference>
<evidence type="ECO:0000256" key="2">
    <source>
        <dbReference type="ARBA" id="ARBA00007977"/>
    </source>
</evidence>
<accession>A0ABU7IBV5</accession>
<feature type="transmembrane region" description="Helical" evidence="7">
    <location>
        <begin position="246"/>
        <end position="268"/>
    </location>
</feature>
<protein>
    <submittedName>
        <fullName evidence="8">Sulfate exporter family transporter</fullName>
    </submittedName>
</protein>
<reference evidence="8 9" key="1">
    <citation type="submission" date="2024-01" db="EMBL/GenBank/DDBJ databases">
        <title>Pedobacter sp. nov., isolated from fresh soil.</title>
        <authorList>
            <person name="Le N.T.T."/>
        </authorList>
    </citation>
    <scope>NUCLEOTIDE SEQUENCE [LARGE SCALE GENOMIC DNA]</scope>
    <source>
        <strain evidence="8 9">KR3-3</strain>
    </source>
</reference>
<keyword evidence="4 7" id="KW-0812">Transmembrane</keyword>
<dbReference type="Pfam" id="PF03601">
    <property type="entry name" value="Cons_hypoth698"/>
    <property type="match status" value="1"/>
</dbReference>
<feature type="transmembrane region" description="Helical" evidence="7">
    <location>
        <begin position="127"/>
        <end position="146"/>
    </location>
</feature>
<feature type="transmembrane region" description="Helical" evidence="7">
    <location>
        <begin position="191"/>
        <end position="208"/>
    </location>
</feature>
<dbReference type="InterPro" id="IPR018383">
    <property type="entry name" value="UPF0324_pro"/>
</dbReference>
<gene>
    <name evidence="8" type="ORF">VRU48_16075</name>
</gene>
<feature type="transmembrane region" description="Helical" evidence="7">
    <location>
        <begin position="68"/>
        <end position="89"/>
    </location>
</feature>
<evidence type="ECO:0000256" key="7">
    <source>
        <dbReference type="SAM" id="Phobius"/>
    </source>
</evidence>
<comment type="subcellular location">
    <subcellularLocation>
        <location evidence="1">Cell membrane</location>
        <topology evidence="1">Multi-pass membrane protein</topology>
    </subcellularLocation>
</comment>
<name>A0ABU7IBV5_9SPHI</name>
<dbReference type="PANTHER" id="PTHR30106:SF1">
    <property type="entry name" value="UPF0324 MEMBRANE PROTEIN FN0533"/>
    <property type="match status" value="1"/>
</dbReference>
<keyword evidence="6 7" id="KW-0472">Membrane</keyword>
<feature type="transmembrane region" description="Helical" evidence="7">
    <location>
        <begin position="275"/>
        <end position="294"/>
    </location>
</feature>
<keyword evidence="5 7" id="KW-1133">Transmembrane helix</keyword>
<evidence type="ECO:0000313" key="8">
    <source>
        <dbReference type="EMBL" id="MEE1946644.1"/>
    </source>
</evidence>
<dbReference type="EMBL" id="JAZDQT010000003">
    <property type="protein sequence ID" value="MEE1946644.1"/>
    <property type="molecule type" value="Genomic_DNA"/>
</dbReference>
<evidence type="ECO:0000256" key="1">
    <source>
        <dbReference type="ARBA" id="ARBA00004651"/>
    </source>
</evidence>
<organism evidence="8 9">
    <name type="scientific">Pedobacter albus</name>
    <dbReference type="NCBI Taxonomy" id="3113905"/>
    <lineage>
        <taxon>Bacteria</taxon>
        <taxon>Pseudomonadati</taxon>
        <taxon>Bacteroidota</taxon>
        <taxon>Sphingobacteriia</taxon>
        <taxon>Sphingobacteriales</taxon>
        <taxon>Sphingobacteriaceae</taxon>
        <taxon>Pedobacter</taxon>
    </lineage>
</organism>
<sequence>MGLALLCLFPFVSPPLALALGIGLAILLGNPFTSYTHKATHFLLQASVVGLGFGMNIHNAIATGKSAFSFTLLSISITFGLGFLLTKLLRIEKVTAYLVAAGTAICGGSAIAAVAPVVQAKENQTSIALATVFVLNAIALFVFPPLGHWLNLSQSQFGYWCAIAIHDTSSVVGAASKYGPEALTVATTVKLARALWIIPISLLSAFVFKGDTAKIKIPYFIGLFVLAMLLNSYVPQLQAYSHYVTAWAKAGLTLTLFLIGSGLSLTVIRSVGVKPLVLGVILWVVISVVALGVII</sequence>
<evidence type="ECO:0000313" key="9">
    <source>
        <dbReference type="Proteomes" id="UP001336835"/>
    </source>
</evidence>
<dbReference type="PANTHER" id="PTHR30106">
    <property type="entry name" value="INNER MEMBRANE PROTEIN YEIH-RELATED"/>
    <property type="match status" value="1"/>
</dbReference>
<feature type="transmembrane region" description="Helical" evidence="7">
    <location>
        <begin position="43"/>
        <end position="61"/>
    </location>
</feature>